<evidence type="ECO:0000256" key="4">
    <source>
        <dbReference type="PIRSR" id="PIRSR601461-1"/>
    </source>
</evidence>
<reference evidence="10 11" key="1">
    <citation type="journal article" date="2021" name="Genome Biol.">
        <title>AFLAP: assembly-free linkage analysis pipeline using k-mers from genome sequencing data.</title>
        <authorList>
            <person name="Fletcher K."/>
            <person name="Zhang L."/>
            <person name="Gil J."/>
            <person name="Han R."/>
            <person name="Cavanaugh K."/>
            <person name="Michelmore R."/>
        </authorList>
    </citation>
    <scope>NUCLEOTIDE SEQUENCE [LARGE SCALE GENOMIC DNA]</scope>
    <source>
        <strain evidence="10 11">SF5</strain>
    </source>
</reference>
<evidence type="ECO:0000259" key="9">
    <source>
        <dbReference type="PROSITE" id="PS51767"/>
    </source>
</evidence>
<dbReference type="InterPro" id="IPR001461">
    <property type="entry name" value="Aspartic_peptidase_A1"/>
</dbReference>
<keyword evidence="2 6" id="KW-0645">Protease</keyword>
<evidence type="ECO:0000256" key="6">
    <source>
        <dbReference type="RuleBase" id="RU000454"/>
    </source>
</evidence>
<dbReference type="PROSITE" id="PS51767">
    <property type="entry name" value="PEPTIDASE_A1"/>
    <property type="match status" value="1"/>
</dbReference>
<feature type="region of interest" description="Disordered" evidence="7">
    <location>
        <begin position="484"/>
        <end position="505"/>
    </location>
</feature>
<feature type="domain" description="Peptidase A1" evidence="9">
    <location>
        <begin position="85"/>
        <end position="414"/>
    </location>
</feature>
<dbReference type="RefSeq" id="XP_067816699.1">
    <property type="nucleotide sequence ID" value="XM_067962928.1"/>
</dbReference>
<accession>A0A976ID64</accession>
<dbReference type="GeneID" id="94348599"/>
<keyword evidence="8" id="KW-0732">Signal</keyword>
<dbReference type="EMBL" id="SHOA02000006">
    <property type="protein sequence ID" value="TDH67200.1"/>
    <property type="molecule type" value="Genomic_DNA"/>
</dbReference>
<feature type="active site" evidence="4">
    <location>
        <position position="103"/>
    </location>
</feature>
<dbReference type="InterPro" id="IPR021109">
    <property type="entry name" value="Peptidase_aspartic_dom_sf"/>
</dbReference>
<evidence type="ECO:0000313" key="10">
    <source>
        <dbReference type="EMBL" id="TDH67200.1"/>
    </source>
</evidence>
<feature type="active site" evidence="4">
    <location>
        <position position="311"/>
    </location>
</feature>
<organism evidence="10 11">
    <name type="scientific">Bremia lactucae</name>
    <name type="common">Lettuce downy mildew</name>
    <dbReference type="NCBI Taxonomy" id="4779"/>
    <lineage>
        <taxon>Eukaryota</taxon>
        <taxon>Sar</taxon>
        <taxon>Stramenopiles</taxon>
        <taxon>Oomycota</taxon>
        <taxon>Peronosporomycetes</taxon>
        <taxon>Peronosporales</taxon>
        <taxon>Peronosporaceae</taxon>
        <taxon>Bremia</taxon>
    </lineage>
</organism>
<dbReference type="Pfam" id="PF00026">
    <property type="entry name" value="Asp"/>
    <property type="match status" value="1"/>
</dbReference>
<evidence type="ECO:0000313" key="11">
    <source>
        <dbReference type="Proteomes" id="UP000294530"/>
    </source>
</evidence>
<dbReference type="OrthoDB" id="771136at2759"/>
<sequence length="505" mass="56172">MKLHLLCMWALVDFNSVANAVPLRVMLTTQRRLPTVASDGTPSVACDNAANSTTVTKPAFTQDAAQPLLPRGKRVRMQNFGNVQYVGSVSFGSPPQALNVVFDTGSSDTWIPGTTCNRCGFHRPFNAQKSTSYFNTAEKFYDAVRVFMFRGLTHDSHLLLLHARDSMEVDLYRNVRFGLIDQESTELQGFLADGICGLGFEGLAHISRPTMFAALAGQNADLENMFAFYLTSTVNESGSELHIGGYDLALVGPNASFHYTPVVKLPEYDSFMYWTIQLNMFAILSKITDDSAVNTDISVNYCDRPCYAIVDTGTSLISIPVHYFDQVVRRITQGLHCKGISCDAVTATSFPVLRFGMEPDNVFLLQPTDYVLCSSWGQCKLQLQPSEKWWILGDVFIKTYYTLFDAERMRVGFACNGDVCQGGRGKVYGNTGESGAFYDWEHVFLVTSCVAAAYMLVCVCNHHNKKTHFNHDTSSSTRVVQWLKPSPNSPTHDPKRPLLHHPIDS</sequence>
<dbReference type="GO" id="GO:0006508">
    <property type="term" value="P:proteolysis"/>
    <property type="evidence" value="ECO:0007669"/>
    <property type="project" value="UniProtKB-KW"/>
</dbReference>
<dbReference type="Gene3D" id="2.40.70.10">
    <property type="entry name" value="Acid Proteases"/>
    <property type="match status" value="2"/>
</dbReference>
<dbReference type="PROSITE" id="PS00141">
    <property type="entry name" value="ASP_PROTEASE"/>
    <property type="match status" value="2"/>
</dbReference>
<feature type="compositionally biased region" description="Basic and acidic residues" evidence="7">
    <location>
        <begin position="492"/>
        <end position="505"/>
    </location>
</feature>
<evidence type="ECO:0000256" key="5">
    <source>
        <dbReference type="PIRSR" id="PIRSR601461-2"/>
    </source>
</evidence>
<feature type="disulfide bond" evidence="5">
    <location>
        <begin position="342"/>
        <end position="379"/>
    </location>
</feature>
<dbReference type="InterPro" id="IPR033121">
    <property type="entry name" value="PEPTIDASE_A1"/>
</dbReference>
<evidence type="ECO:0000256" key="2">
    <source>
        <dbReference type="ARBA" id="ARBA00022670"/>
    </source>
</evidence>
<dbReference type="InterPro" id="IPR034164">
    <property type="entry name" value="Pepsin-like_dom"/>
</dbReference>
<dbReference type="PANTHER" id="PTHR47966">
    <property type="entry name" value="BETA-SITE APP-CLEAVING ENZYME, ISOFORM A-RELATED"/>
    <property type="match status" value="1"/>
</dbReference>
<feature type="chain" id="PRO_5036713172" description="Peptidase A1 domain-containing protein" evidence="8">
    <location>
        <begin position="21"/>
        <end position="505"/>
    </location>
</feature>
<proteinExistence type="inferred from homology"/>
<protein>
    <recommendedName>
        <fullName evidence="9">Peptidase A1 domain-containing protein</fullName>
    </recommendedName>
</protein>
<keyword evidence="11" id="KW-1185">Reference proteome</keyword>
<dbReference type="PANTHER" id="PTHR47966:SF51">
    <property type="entry name" value="BETA-SITE APP-CLEAVING ENZYME, ISOFORM A-RELATED"/>
    <property type="match status" value="1"/>
</dbReference>
<dbReference type="AlphaFoldDB" id="A0A976ID64"/>
<evidence type="ECO:0000256" key="1">
    <source>
        <dbReference type="ARBA" id="ARBA00007447"/>
    </source>
</evidence>
<dbReference type="InterPro" id="IPR001969">
    <property type="entry name" value="Aspartic_peptidase_AS"/>
</dbReference>
<evidence type="ECO:0000256" key="7">
    <source>
        <dbReference type="SAM" id="MobiDB-lite"/>
    </source>
</evidence>
<dbReference type="GO" id="GO:0004190">
    <property type="term" value="F:aspartic-type endopeptidase activity"/>
    <property type="evidence" value="ECO:0007669"/>
    <property type="project" value="UniProtKB-KW"/>
</dbReference>
<evidence type="ECO:0000256" key="3">
    <source>
        <dbReference type="ARBA" id="ARBA00022750"/>
    </source>
</evidence>
<keyword evidence="5" id="KW-1015">Disulfide bond</keyword>
<feature type="signal peptide" evidence="8">
    <location>
        <begin position="1"/>
        <end position="20"/>
    </location>
</feature>
<dbReference type="PRINTS" id="PR00792">
    <property type="entry name" value="PEPSIN"/>
</dbReference>
<gene>
    <name evidence="10" type="ORF">CCR75_004842</name>
</gene>
<evidence type="ECO:0000256" key="8">
    <source>
        <dbReference type="SAM" id="SignalP"/>
    </source>
</evidence>
<dbReference type="CDD" id="cd05471">
    <property type="entry name" value="pepsin_like"/>
    <property type="match status" value="1"/>
</dbReference>
<keyword evidence="6" id="KW-0378">Hydrolase</keyword>
<name>A0A976ID64_BRELC</name>
<comment type="caution">
    <text evidence="10">The sequence shown here is derived from an EMBL/GenBank/DDBJ whole genome shotgun (WGS) entry which is preliminary data.</text>
</comment>
<keyword evidence="3 6" id="KW-0064">Aspartyl protease</keyword>
<dbReference type="Proteomes" id="UP000294530">
    <property type="component" value="Unassembled WGS sequence"/>
</dbReference>
<comment type="similarity">
    <text evidence="1 6">Belongs to the peptidase A1 family.</text>
</comment>
<dbReference type="SUPFAM" id="SSF50630">
    <property type="entry name" value="Acid proteases"/>
    <property type="match status" value="1"/>
</dbReference>
<dbReference type="KEGG" id="blac:94348599"/>
<dbReference type="FunFam" id="2.40.70.10:FF:000008">
    <property type="entry name" value="Cathepsin D"/>
    <property type="match status" value="1"/>
</dbReference>